<accession>A0ACB8SLA1</accession>
<protein>
    <submittedName>
        <fullName evidence="1">Uncharacterized protein</fullName>
    </submittedName>
</protein>
<reference evidence="1" key="2">
    <citation type="journal article" date="2022" name="New Phytol.">
        <title>Evolutionary transition to the ectomycorrhizal habit in the genomes of a hyperdiverse lineage of mushroom-forming fungi.</title>
        <authorList>
            <person name="Looney B."/>
            <person name="Miyauchi S."/>
            <person name="Morin E."/>
            <person name="Drula E."/>
            <person name="Courty P.E."/>
            <person name="Kohler A."/>
            <person name="Kuo A."/>
            <person name="LaButti K."/>
            <person name="Pangilinan J."/>
            <person name="Lipzen A."/>
            <person name="Riley R."/>
            <person name="Andreopoulos W."/>
            <person name="He G."/>
            <person name="Johnson J."/>
            <person name="Nolan M."/>
            <person name="Tritt A."/>
            <person name="Barry K.W."/>
            <person name="Grigoriev I.V."/>
            <person name="Nagy L.G."/>
            <person name="Hibbett D."/>
            <person name="Henrissat B."/>
            <person name="Matheny P.B."/>
            <person name="Labbe J."/>
            <person name="Martin F.M."/>
        </authorList>
    </citation>
    <scope>NUCLEOTIDE SEQUENCE</scope>
    <source>
        <strain evidence="1">HHB10654</strain>
    </source>
</reference>
<keyword evidence="2" id="KW-1185">Reference proteome</keyword>
<reference evidence="1" key="1">
    <citation type="submission" date="2021-03" db="EMBL/GenBank/DDBJ databases">
        <authorList>
            <consortium name="DOE Joint Genome Institute"/>
            <person name="Ahrendt S."/>
            <person name="Looney B.P."/>
            <person name="Miyauchi S."/>
            <person name="Morin E."/>
            <person name="Drula E."/>
            <person name="Courty P.E."/>
            <person name="Chicoki N."/>
            <person name="Fauchery L."/>
            <person name="Kohler A."/>
            <person name="Kuo A."/>
            <person name="Labutti K."/>
            <person name="Pangilinan J."/>
            <person name="Lipzen A."/>
            <person name="Riley R."/>
            <person name="Andreopoulos W."/>
            <person name="He G."/>
            <person name="Johnson J."/>
            <person name="Barry K.W."/>
            <person name="Grigoriev I.V."/>
            <person name="Nagy L."/>
            <person name="Hibbett D."/>
            <person name="Henrissat B."/>
            <person name="Matheny P.B."/>
            <person name="Labbe J."/>
            <person name="Martin F."/>
        </authorList>
    </citation>
    <scope>NUCLEOTIDE SEQUENCE</scope>
    <source>
        <strain evidence="1">HHB10654</strain>
    </source>
</reference>
<evidence type="ECO:0000313" key="1">
    <source>
        <dbReference type="EMBL" id="KAI0056648.1"/>
    </source>
</evidence>
<gene>
    <name evidence="1" type="ORF">BV25DRAFT_1903091</name>
</gene>
<organism evidence="1 2">
    <name type="scientific">Artomyces pyxidatus</name>
    <dbReference type="NCBI Taxonomy" id="48021"/>
    <lineage>
        <taxon>Eukaryota</taxon>
        <taxon>Fungi</taxon>
        <taxon>Dikarya</taxon>
        <taxon>Basidiomycota</taxon>
        <taxon>Agaricomycotina</taxon>
        <taxon>Agaricomycetes</taxon>
        <taxon>Russulales</taxon>
        <taxon>Auriscalpiaceae</taxon>
        <taxon>Artomyces</taxon>
    </lineage>
</organism>
<dbReference type="EMBL" id="MU277260">
    <property type="protein sequence ID" value="KAI0056648.1"/>
    <property type="molecule type" value="Genomic_DNA"/>
</dbReference>
<proteinExistence type="predicted"/>
<sequence>MPAPVSREGEPPRKRARLEHSSKGAYRFSKVEDVRRSLRSQNQDGLVEALLALRNQFTIKAGEPVLPQDERLTFAQSWLEQAPGAHEVFELWENVNHRQAQTLALIVSVLAVLLNLLSSHYTHHSLGLPIVKTLLSTQWMQLLNTYVTGSHNELVMASLKLLNAMSIFAGGRERKSVLDGFAWETKSLPKLLTMRRKSKTGQSGDILTYPDIRTLYILFILSFVDTTAQTSVKVAFLEQRRDIFSSMWKGFLQDPYSLVRKILEVSWAGIWSDPKVKRTLKVNLFNETCLGQIARLYDRSAPEAQEDDQIPADVVHHFLLAICTRPGVGVCFKDRGWYPRETEEDARPVAEDGDDMAPKSSRIHNKILAHVLKGLKVNEDPRQQELALKIVTACPELVAGYWTAAALTLEPRLSSKWIANIAFFGSVIALPVPEASFLLPSSTLYLPSPPPLPSFLENTLPSVGTKVHFSRGLQASSPLVQHCTAQVLAKCLTKYAQVLEFLRKAEGALEEDEETGLWGQRRRELEREVRRRVPDFQVIVAISQQHKQAESALSAQLMEAPANVTRAALLAESATRLLWLYHKCLPSLVAEARFDVGKLLQNVSDFTPSIPDDPSDALSGLHTVRTLHILRLLEESDQFAWSTKTGAHSPVYVLLKLYASADIAAVRSAIESLLRHVFSESILFQHDPDEVYLWLTALPVGVRTDSAETPDGTPLTDEQQAVSIFLDDCVQRCLKTPYRYLEELQVLVPESDDSSNAQNETWLTPLVMTVLEQLAAKTSSGLLSPSDMLALVSFVRKLLLNFAGKLQDLRLIDRLGEKLASGLAGDKMLLEHAIVQQAISREIDCLRAYLQSLRGVEPSQMASAGSNRAAAVQDFLLQVEQLPIPLTKNARKSSAFELVDWLRLADSTLHNDEIARLVVVIERLYPSAIKELLAYVDPGQRLTSEFVTLHFHSSFEIVFQSLFLHSGPQELAEPTYRDVLAQAVFGTGHPLLQAKSALLLIGHRLASPNNTSIDQGVLLLLSADVMRRATQSFLSDETKLLKEYLFDLDVIKGLSSSLSVNLEVRNGLETLLRVTVDPGNADDRRLVSSFSSQWAEISRTHLDVADAGQIALWAQYMNSDDVLALLDQILENVDAVSFDLLSALLPALEQYSRIAAVELSLHSRLQRLIHLYSVFPQSQVLQNIIATAVDTHLPLCLDGIPLRLAGQPSLSSITSRAHGHWANRLDPRTEDVDISVFLSQQTWTEQTVATLRGLVYLSPGAKNACYQYLDSDASVRRPMVQLASILYAWLDVTVPSDTMRGEPGDIWKQHFNNVVQGVLDDDVPGPDRLTFRLAIIAMVDCFPSLRSHFMSVLQDSVIKLSRDSVSEDLLLLGQTFLGRIPGDARTFVSHVLEHALQWAARHLAGPEKGGAHIMRVLATLVTSFSDVKAHVADTLVTAVVQNRLSDVDAVKLVSTIVPKAHLKPLLINRHLQSIVQHPQFFKYVDPSAPSRDAIVDLVALLFRQHPTNTCQPSHILPLASVYTGSLSQSDRRLLAVFQLYEETKKTSVASLLTQQSSHTGLVGNAREVIGNLDSNRVFRTCLAFPHWRNVDALEHDVETNQASGPQLYDPVYIILLGAQMLATSRPSSALEWVHFFRTNIVGLLIRSLSSKDDLLRDMALSQIASLTDVLRTADMQEKPHVLHILDLLKDAIRSVPDDEPCPRLPAFMSLFLAHALRGVFYPANLIYPLTARFLLQRPELDATDIPMLYNMLYSGADDWRKERSWLLKFVADAMLGARAEEWRVFRRRHTWDLLASVWQGGQYDRALRSAILEVLLNLTGSRRIAMSLVLKSGLLSWMEIVLLAPRDEECLLWMKVIDNILMVVDAEKLEALTSGEWRAAIGRCLGALTGEGASSLATLQLGTLLILKLSLLPGPELPNLESLLSQFSKRLGRLEDNIVIPETRVPCHPEPPQMLHTSYTAHEEPSLDPIYVWGEGVSALWRAAMAAGTKSAVWDELTARLLIWGTICDDAQGVGDWARSEVVRSVARPLFQ</sequence>
<comment type="caution">
    <text evidence="1">The sequence shown here is derived from an EMBL/GenBank/DDBJ whole genome shotgun (WGS) entry which is preliminary data.</text>
</comment>
<evidence type="ECO:0000313" key="2">
    <source>
        <dbReference type="Proteomes" id="UP000814140"/>
    </source>
</evidence>
<dbReference type="Proteomes" id="UP000814140">
    <property type="component" value="Unassembled WGS sequence"/>
</dbReference>
<name>A0ACB8SLA1_9AGAM</name>